<protein>
    <submittedName>
        <fullName evidence="1">Uncharacterized protein</fullName>
    </submittedName>
</protein>
<accession>A0A518EM74</accession>
<dbReference type="Proteomes" id="UP000320390">
    <property type="component" value="Chromosome"/>
</dbReference>
<name>A0A518EM74_9BACT</name>
<sequence>MTDKIEDEFQNYFEAVGDGPDRCYLCRRTPAEVKHFFGFDEDGEPLDAAEHGIEDIVLEKMDIMSYRGVRPICAVCQLNIDAIALLDEMPILRELSRQMREERERLWPPLESE</sequence>
<dbReference type="EMBL" id="CP036434">
    <property type="protein sequence ID" value="QDV05185.1"/>
    <property type="molecule type" value="Genomic_DNA"/>
</dbReference>
<evidence type="ECO:0000313" key="1">
    <source>
        <dbReference type="EMBL" id="QDV05185.1"/>
    </source>
</evidence>
<dbReference type="AlphaFoldDB" id="A0A518EM74"/>
<dbReference type="RefSeq" id="WP_145194604.1">
    <property type="nucleotide sequence ID" value="NZ_CP036434.1"/>
</dbReference>
<gene>
    <name evidence="1" type="ORF">Poly30_06810</name>
</gene>
<reference evidence="1 2" key="1">
    <citation type="submission" date="2019-02" db="EMBL/GenBank/DDBJ databases">
        <title>Deep-cultivation of Planctomycetes and their phenomic and genomic characterization uncovers novel biology.</title>
        <authorList>
            <person name="Wiegand S."/>
            <person name="Jogler M."/>
            <person name="Boedeker C."/>
            <person name="Pinto D."/>
            <person name="Vollmers J."/>
            <person name="Rivas-Marin E."/>
            <person name="Kohn T."/>
            <person name="Peeters S.H."/>
            <person name="Heuer A."/>
            <person name="Rast P."/>
            <person name="Oberbeckmann S."/>
            <person name="Bunk B."/>
            <person name="Jeske O."/>
            <person name="Meyerdierks A."/>
            <person name="Storesund J.E."/>
            <person name="Kallscheuer N."/>
            <person name="Luecker S."/>
            <person name="Lage O.M."/>
            <person name="Pohl T."/>
            <person name="Merkel B.J."/>
            <person name="Hornburger P."/>
            <person name="Mueller R.-W."/>
            <person name="Bruemmer F."/>
            <person name="Labrenz M."/>
            <person name="Spormann A.M."/>
            <person name="Op den Camp H."/>
            <person name="Overmann J."/>
            <person name="Amann R."/>
            <person name="Jetten M.S.M."/>
            <person name="Mascher T."/>
            <person name="Medema M.H."/>
            <person name="Devos D.P."/>
            <person name="Kaster A.-K."/>
            <person name="Ovreas L."/>
            <person name="Rohde M."/>
            <person name="Galperin M.Y."/>
            <person name="Jogler C."/>
        </authorList>
    </citation>
    <scope>NUCLEOTIDE SEQUENCE [LARGE SCALE GENOMIC DNA]</scope>
    <source>
        <strain evidence="1 2">Poly30</strain>
    </source>
</reference>
<dbReference type="OrthoDB" id="9928101at2"/>
<proteinExistence type="predicted"/>
<evidence type="ECO:0000313" key="2">
    <source>
        <dbReference type="Proteomes" id="UP000320390"/>
    </source>
</evidence>
<organism evidence="1 2">
    <name type="scientific">Saltatorellus ferox</name>
    <dbReference type="NCBI Taxonomy" id="2528018"/>
    <lineage>
        <taxon>Bacteria</taxon>
        <taxon>Pseudomonadati</taxon>
        <taxon>Planctomycetota</taxon>
        <taxon>Planctomycetia</taxon>
        <taxon>Planctomycetia incertae sedis</taxon>
        <taxon>Saltatorellus</taxon>
    </lineage>
</organism>
<keyword evidence="2" id="KW-1185">Reference proteome</keyword>